<feature type="transmembrane region" description="Helical" evidence="1">
    <location>
        <begin position="40"/>
        <end position="59"/>
    </location>
</feature>
<protein>
    <submittedName>
        <fullName evidence="2">Uncharacterized protein</fullName>
    </submittedName>
</protein>
<evidence type="ECO:0000256" key="1">
    <source>
        <dbReference type="SAM" id="Phobius"/>
    </source>
</evidence>
<keyword evidence="1" id="KW-0812">Transmembrane</keyword>
<reference evidence="2" key="1">
    <citation type="submission" date="2019-12" db="EMBL/GenBank/DDBJ databases">
        <title>An insight into the sialome of adult female Ixodes ricinus ticks feeding for 6 days.</title>
        <authorList>
            <person name="Perner J."/>
            <person name="Ribeiro J.M.C."/>
        </authorList>
    </citation>
    <scope>NUCLEOTIDE SEQUENCE</scope>
    <source>
        <strain evidence="2">Semi-engorged</strain>
        <tissue evidence="2">Salivary glands</tissue>
    </source>
</reference>
<accession>A0A6B0UMV9</accession>
<organism evidence="2">
    <name type="scientific">Ixodes ricinus</name>
    <name type="common">Common tick</name>
    <name type="synonym">Acarus ricinus</name>
    <dbReference type="NCBI Taxonomy" id="34613"/>
    <lineage>
        <taxon>Eukaryota</taxon>
        <taxon>Metazoa</taxon>
        <taxon>Ecdysozoa</taxon>
        <taxon>Arthropoda</taxon>
        <taxon>Chelicerata</taxon>
        <taxon>Arachnida</taxon>
        <taxon>Acari</taxon>
        <taxon>Parasitiformes</taxon>
        <taxon>Ixodida</taxon>
        <taxon>Ixodoidea</taxon>
        <taxon>Ixodidae</taxon>
        <taxon>Ixodinae</taxon>
        <taxon>Ixodes</taxon>
    </lineage>
</organism>
<dbReference type="AlphaFoldDB" id="A0A6B0UMV9"/>
<evidence type="ECO:0000313" key="2">
    <source>
        <dbReference type="EMBL" id="MXU91149.1"/>
    </source>
</evidence>
<name>A0A6B0UMV9_IXORI</name>
<keyword evidence="1" id="KW-0472">Membrane</keyword>
<dbReference type="EMBL" id="GIFC01009066">
    <property type="protein sequence ID" value="MXU91149.1"/>
    <property type="molecule type" value="Transcribed_RNA"/>
</dbReference>
<proteinExistence type="predicted"/>
<sequence length="120" mass="14461">MSHHWPSQSRPLQSHVFLALWWRRFQALDMYSGTTLKCCSFVRLIVVLCLLPLFWHLHLRCSSELSTRFESCSGGLSTNRTSWYPLKLRCRIWGLHRTTWRQPTAKRHRWRVPDLLLNWL</sequence>
<keyword evidence="1" id="KW-1133">Transmembrane helix</keyword>